<accession>A0ABN1R1H7</accession>
<dbReference type="EMBL" id="BAAAID010000065">
    <property type="protein sequence ID" value="GAA0950165.1"/>
    <property type="molecule type" value="Genomic_DNA"/>
</dbReference>
<sequence length="256" mass="28722">MTRRAAVPAPRRQLPPRPAGLGHLAGWETEVGLSVVGTFTAPGRGSLRADVVLQAPEDGVPVLFVEVDHHTEPAATVAAKIHRYRRFFQRKVKGHQGRDGELWSTVWEGSGRGGYPPLALVFTKDVGPEARLNRMKKVAELSRDCWRGRWQCPAAQWSLDEAEKRDGWYEYAGTVPVIATHLDQLWTKGPHGPVWWRFGRTTRQSLNDALTNTGTHAEYSARREARRAAEEARYQREWAQNAPGGMARLRTRAAEC</sequence>
<proteinExistence type="predicted"/>
<protein>
    <submittedName>
        <fullName evidence="2">Uncharacterized protein</fullName>
    </submittedName>
</protein>
<dbReference type="Pfam" id="PF13814">
    <property type="entry name" value="Replic_Relax"/>
    <property type="match status" value="1"/>
</dbReference>
<keyword evidence="3" id="KW-1185">Reference proteome</keyword>
<feature type="compositionally biased region" description="Low complexity" evidence="1">
    <location>
        <begin position="1"/>
        <end position="12"/>
    </location>
</feature>
<gene>
    <name evidence="2" type="ORF">GCM10009575_073070</name>
</gene>
<organism evidence="2 3">
    <name type="scientific">Streptomyces rhizosphaericus</name>
    <dbReference type="NCBI Taxonomy" id="114699"/>
    <lineage>
        <taxon>Bacteria</taxon>
        <taxon>Bacillati</taxon>
        <taxon>Actinomycetota</taxon>
        <taxon>Actinomycetes</taxon>
        <taxon>Kitasatosporales</taxon>
        <taxon>Streptomycetaceae</taxon>
        <taxon>Streptomyces</taxon>
        <taxon>Streptomyces violaceusniger group</taxon>
    </lineage>
</organism>
<comment type="caution">
    <text evidence="2">The sequence shown here is derived from an EMBL/GenBank/DDBJ whole genome shotgun (WGS) entry which is preliminary data.</text>
</comment>
<evidence type="ECO:0000313" key="2">
    <source>
        <dbReference type="EMBL" id="GAA0950165.1"/>
    </source>
</evidence>
<evidence type="ECO:0000313" key="3">
    <source>
        <dbReference type="Proteomes" id="UP001500418"/>
    </source>
</evidence>
<dbReference type="InterPro" id="IPR025855">
    <property type="entry name" value="Replic_Relax"/>
</dbReference>
<evidence type="ECO:0000256" key="1">
    <source>
        <dbReference type="SAM" id="MobiDB-lite"/>
    </source>
</evidence>
<reference evidence="2 3" key="1">
    <citation type="journal article" date="2019" name="Int. J. Syst. Evol. Microbiol.">
        <title>The Global Catalogue of Microorganisms (GCM) 10K type strain sequencing project: providing services to taxonomists for standard genome sequencing and annotation.</title>
        <authorList>
            <consortium name="The Broad Institute Genomics Platform"/>
            <consortium name="The Broad Institute Genome Sequencing Center for Infectious Disease"/>
            <person name="Wu L."/>
            <person name="Ma J."/>
        </authorList>
    </citation>
    <scope>NUCLEOTIDE SEQUENCE [LARGE SCALE GENOMIC DNA]</scope>
    <source>
        <strain evidence="2 3">JCM 11444</strain>
    </source>
</reference>
<name>A0ABN1R1H7_9ACTN</name>
<feature type="region of interest" description="Disordered" evidence="1">
    <location>
        <begin position="1"/>
        <end position="20"/>
    </location>
</feature>
<dbReference type="Proteomes" id="UP001500418">
    <property type="component" value="Unassembled WGS sequence"/>
</dbReference>